<dbReference type="EMBL" id="BARW01013223">
    <property type="protein sequence ID" value="GAI77525.1"/>
    <property type="molecule type" value="Genomic_DNA"/>
</dbReference>
<dbReference type="Gene3D" id="2.60.120.260">
    <property type="entry name" value="Galactose-binding domain-like"/>
    <property type="match status" value="1"/>
</dbReference>
<comment type="caution">
    <text evidence="1">The sequence shown here is derived from an EMBL/GenBank/DDBJ whole genome shotgun (WGS) entry which is preliminary data.</text>
</comment>
<dbReference type="AlphaFoldDB" id="X1SQB8"/>
<reference evidence="1" key="1">
    <citation type="journal article" date="2014" name="Front. Microbiol.">
        <title>High frequency of phylogenetically diverse reductive dehalogenase-homologous genes in deep subseafloor sedimentary metagenomes.</title>
        <authorList>
            <person name="Kawai M."/>
            <person name="Futagami T."/>
            <person name="Toyoda A."/>
            <person name="Takaki Y."/>
            <person name="Nishi S."/>
            <person name="Hori S."/>
            <person name="Arai W."/>
            <person name="Tsubouchi T."/>
            <person name="Morono Y."/>
            <person name="Uchiyama I."/>
            <person name="Ito T."/>
            <person name="Fujiyama A."/>
            <person name="Inagaki F."/>
            <person name="Takami H."/>
        </authorList>
    </citation>
    <scope>NUCLEOTIDE SEQUENCE</scope>
    <source>
        <strain evidence="1">Expedition CK06-06</strain>
    </source>
</reference>
<evidence type="ECO:0000313" key="1">
    <source>
        <dbReference type="EMBL" id="GAI77525.1"/>
    </source>
</evidence>
<protein>
    <submittedName>
        <fullName evidence="1">Uncharacterized protein</fullName>
    </submittedName>
</protein>
<sequence length="158" mass="16996">PGGEGVQLTNLVKDQHYRLQIAISKLAGTFTPTTVTFQCTGGPASPEIDITNAFVVHVFEFTASGTDATIEIKSVTGGAPQADDVFYIDSLELERVDGDYVMNWEEGEVIFATAPTEGAPVTVRYTYTTASVTHDVITGGDIEDEDYIDNVAQLKNIS</sequence>
<organism evidence="1">
    <name type="scientific">marine sediment metagenome</name>
    <dbReference type="NCBI Taxonomy" id="412755"/>
    <lineage>
        <taxon>unclassified sequences</taxon>
        <taxon>metagenomes</taxon>
        <taxon>ecological metagenomes</taxon>
    </lineage>
</organism>
<feature type="non-terminal residue" evidence="1">
    <location>
        <position position="1"/>
    </location>
</feature>
<accession>X1SQB8</accession>
<feature type="non-terminal residue" evidence="1">
    <location>
        <position position="158"/>
    </location>
</feature>
<proteinExistence type="predicted"/>
<name>X1SQB8_9ZZZZ</name>
<gene>
    <name evidence="1" type="ORF">S12H4_24389</name>
</gene>